<comment type="caution">
    <text evidence="11">The sequence shown here is derived from an EMBL/GenBank/DDBJ whole genome shotgun (WGS) entry which is preliminary data.</text>
</comment>
<feature type="chain" id="PRO_5044752818" description="Ig-like domain-containing protein" evidence="9">
    <location>
        <begin position="21"/>
        <end position="462"/>
    </location>
</feature>
<dbReference type="InterPro" id="IPR039311">
    <property type="entry name" value="FAM187A/B"/>
</dbReference>
<dbReference type="InterPro" id="IPR013106">
    <property type="entry name" value="Ig_V-set"/>
</dbReference>
<reference evidence="11 12" key="1">
    <citation type="submission" date="2024-09" db="EMBL/GenBank/DDBJ databases">
        <title>A chromosome-level genome assembly of Gray's grenadier anchovy, Coilia grayii.</title>
        <authorList>
            <person name="Fu Z."/>
        </authorList>
    </citation>
    <scope>NUCLEOTIDE SEQUENCE [LARGE SCALE GENOMIC DNA]</scope>
    <source>
        <strain evidence="11">G4</strain>
        <tissue evidence="11">Muscle</tissue>
    </source>
</reference>
<feature type="domain" description="Ig-like" evidence="10">
    <location>
        <begin position="349"/>
        <end position="416"/>
    </location>
</feature>
<dbReference type="PANTHER" id="PTHR32178:SF6">
    <property type="entry name" value="IG-LIKE DOMAIN-CONTAINING PROTEIN"/>
    <property type="match status" value="1"/>
</dbReference>
<keyword evidence="6" id="KW-0472">Membrane</keyword>
<dbReference type="InterPro" id="IPR003599">
    <property type="entry name" value="Ig_sub"/>
</dbReference>
<dbReference type="PANTHER" id="PTHR32178">
    <property type="entry name" value="FAM187"/>
    <property type="match status" value="1"/>
</dbReference>
<evidence type="ECO:0000256" key="3">
    <source>
        <dbReference type="ARBA" id="ARBA00022692"/>
    </source>
</evidence>
<dbReference type="InterPro" id="IPR036179">
    <property type="entry name" value="Ig-like_dom_sf"/>
</dbReference>
<evidence type="ECO:0000256" key="4">
    <source>
        <dbReference type="ARBA" id="ARBA00022729"/>
    </source>
</evidence>
<dbReference type="InterPro" id="IPR013783">
    <property type="entry name" value="Ig-like_fold"/>
</dbReference>
<keyword evidence="4 9" id="KW-0732">Signal</keyword>
<dbReference type="InterPro" id="IPR007110">
    <property type="entry name" value="Ig-like_dom"/>
</dbReference>
<dbReference type="SMART" id="SM00409">
    <property type="entry name" value="IG"/>
    <property type="match status" value="3"/>
</dbReference>
<evidence type="ECO:0000259" key="10">
    <source>
        <dbReference type="PROSITE" id="PS50835"/>
    </source>
</evidence>
<evidence type="ECO:0000313" key="11">
    <source>
        <dbReference type="EMBL" id="KAL2096625.1"/>
    </source>
</evidence>
<gene>
    <name evidence="11" type="ORF">ACEWY4_008773</name>
</gene>
<feature type="region of interest" description="Disordered" evidence="8">
    <location>
        <begin position="439"/>
        <end position="462"/>
    </location>
</feature>
<dbReference type="CDD" id="cd00099">
    <property type="entry name" value="IgV"/>
    <property type="match status" value="1"/>
</dbReference>
<protein>
    <recommendedName>
        <fullName evidence="10">Ig-like domain-containing protein</fullName>
    </recommendedName>
</protein>
<sequence length="462" mass="51988">MEAQRLVPFLLLICIGGTDCHLVTKLMIRMTGRSVRFEADNLHVAYYYVLYNVSAEGDLLVFNTSQPGGSHPKAGRVSFHGFPDNFFELTETTLSDSGEYRLEGRLCDSIAFQRNYTLIVCPDARINILQTPLNRSVQLCGADSKGESMTTIQLYRLGGDSPDMLILDTTTSMEQLPEDLRGRLQVDPNSSSVTLHGVTEDDYYQAYECVTFQSGQCQSSKLHLLDCERFTLYPRQNTRLTLPCNIKPTSPHQVYWTTPSGNVTLSPEDSSQAPPSDSQQEEKMYMLNGSQTGDYSLIIPSVKQHGKYICNHKKRLVEYEISMCWQFKSTTATFSNNETVKLDCGLNYEVQWFRQRGADTEELILDSENKTVLLPEDLSGRVDTSSLVSLVIANPRAEDSGVYTCRVKLPNSESFKPALCLEHQFRLHYEDPYGIHSLSSEEEQSADGAVPDDLEKDEHNSI</sequence>
<comment type="similarity">
    <text evidence="2">Belongs to the FAM187 family.</text>
</comment>
<name>A0ABD1KBS3_9TELE</name>
<accession>A0ABD1KBS3</accession>
<dbReference type="PROSITE" id="PS50835">
    <property type="entry name" value="IG_LIKE"/>
    <property type="match status" value="1"/>
</dbReference>
<keyword evidence="12" id="KW-1185">Reference proteome</keyword>
<dbReference type="EMBL" id="JBHFQA010000007">
    <property type="protein sequence ID" value="KAL2096625.1"/>
    <property type="molecule type" value="Genomic_DNA"/>
</dbReference>
<comment type="subcellular location">
    <subcellularLocation>
        <location evidence="1">Membrane</location>
        <topology evidence="1">Single-pass type I membrane protein</topology>
    </subcellularLocation>
</comment>
<dbReference type="Proteomes" id="UP001591681">
    <property type="component" value="Unassembled WGS sequence"/>
</dbReference>
<dbReference type="Pfam" id="PF07686">
    <property type="entry name" value="V-set"/>
    <property type="match status" value="1"/>
</dbReference>
<keyword evidence="7" id="KW-0325">Glycoprotein</keyword>
<evidence type="ECO:0000256" key="7">
    <source>
        <dbReference type="ARBA" id="ARBA00023180"/>
    </source>
</evidence>
<evidence type="ECO:0000256" key="8">
    <source>
        <dbReference type="SAM" id="MobiDB-lite"/>
    </source>
</evidence>
<organism evidence="11 12">
    <name type="scientific">Coilia grayii</name>
    <name type="common">Gray's grenadier anchovy</name>
    <dbReference type="NCBI Taxonomy" id="363190"/>
    <lineage>
        <taxon>Eukaryota</taxon>
        <taxon>Metazoa</taxon>
        <taxon>Chordata</taxon>
        <taxon>Craniata</taxon>
        <taxon>Vertebrata</taxon>
        <taxon>Euteleostomi</taxon>
        <taxon>Actinopterygii</taxon>
        <taxon>Neopterygii</taxon>
        <taxon>Teleostei</taxon>
        <taxon>Clupei</taxon>
        <taxon>Clupeiformes</taxon>
        <taxon>Clupeoidei</taxon>
        <taxon>Engraulidae</taxon>
        <taxon>Coilinae</taxon>
        <taxon>Coilia</taxon>
    </lineage>
</organism>
<dbReference type="GO" id="GO:0016020">
    <property type="term" value="C:membrane"/>
    <property type="evidence" value="ECO:0007669"/>
    <property type="project" value="UniProtKB-SubCell"/>
</dbReference>
<evidence type="ECO:0000256" key="2">
    <source>
        <dbReference type="ARBA" id="ARBA00008727"/>
    </source>
</evidence>
<evidence type="ECO:0000256" key="9">
    <source>
        <dbReference type="SAM" id="SignalP"/>
    </source>
</evidence>
<feature type="compositionally biased region" description="Low complexity" evidence="8">
    <location>
        <begin position="266"/>
        <end position="278"/>
    </location>
</feature>
<evidence type="ECO:0000256" key="6">
    <source>
        <dbReference type="ARBA" id="ARBA00023136"/>
    </source>
</evidence>
<feature type="compositionally biased region" description="Acidic residues" evidence="8">
    <location>
        <begin position="440"/>
        <end position="455"/>
    </location>
</feature>
<evidence type="ECO:0000256" key="1">
    <source>
        <dbReference type="ARBA" id="ARBA00004479"/>
    </source>
</evidence>
<evidence type="ECO:0000256" key="5">
    <source>
        <dbReference type="ARBA" id="ARBA00022989"/>
    </source>
</evidence>
<dbReference type="SUPFAM" id="SSF48726">
    <property type="entry name" value="Immunoglobulin"/>
    <property type="match status" value="2"/>
</dbReference>
<proteinExistence type="inferred from homology"/>
<dbReference type="Gene3D" id="2.60.40.10">
    <property type="entry name" value="Immunoglobulins"/>
    <property type="match status" value="2"/>
</dbReference>
<feature type="region of interest" description="Disordered" evidence="8">
    <location>
        <begin position="259"/>
        <end position="281"/>
    </location>
</feature>
<feature type="signal peptide" evidence="9">
    <location>
        <begin position="1"/>
        <end position="20"/>
    </location>
</feature>
<dbReference type="AlphaFoldDB" id="A0ABD1KBS3"/>
<keyword evidence="3" id="KW-0812">Transmembrane</keyword>
<evidence type="ECO:0000313" key="12">
    <source>
        <dbReference type="Proteomes" id="UP001591681"/>
    </source>
</evidence>
<keyword evidence="5" id="KW-1133">Transmembrane helix</keyword>